<keyword evidence="7" id="KW-1185">Reference proteome</keyword>
<dbReference type="PANTHER" id="PTHR10681:SF128">
    <property type="entry name" value="THIOREDOXIN-DEPENDENT PEROXIDE REDUCTASE, MITOCHONDRIAL"/>
    <property type="match status" value="1"/>
</dbReference>
<dbReference type="EMBL" id="JAHCQH010000003">
    <property type="protein sequence ID" value="MBS9475510.1"/>
    <property type="molecule type" value="Genomic_DNA"/>
</dbReference>
<name>A0ABS5R1G9_9HYPH</name>
<reference evidence="6" key="1">
    <citation type="submission" date="2021-05" db="EMBL/GenBank/DDBJ databases">
        <authorList>
            <person name="Sun Q."/>
            <person name="Inoue M."/>
        </authorList>
    </citation>
    <scope>NUCLEOTIDE SEQUENCE</scope>
    <source>
        <strain evidence="6">VKM B-3255</strain>
    </source>
</reference>
<dbReference type="InterPro" id="IPR024706">
    <property type="entry name" value="Peroxiredoxin_AhpC-typ"/>
</dbReference>
<comment type="similarity">
    <text evidence="1">Belongs to the peroxiredoxin family. AhpC/Prx1 subfamily.</text>
</comment>
<evidence type="ECO:0000256" key="3">
    <source>
        <dbReference type="ARBA" id="ARBA00032824"/>
    </source>
</evidence>
<dbReference type="InterPro" id="IPR019479">
    <property type="entry name" value="Peroxiredoxin_C"/>
</dbReference>
<protein>
    <recommendedName>
        <fullName evidence="3">Thioredoxin peroxidase</fullName>
    </recommendedName>
</protein>
<evidence type="ECO:0000259" key="5">
    <source>
        <dbReference type="PROSITE" id="PS51352"/>
    </source>
</evidence>
<evidence type="ECO:0000313" key="6">
    <source>
        <dbReference type="EMBL" id="MBS9475510.1"/>
    </source>
</evidence>
<proteinExistence type="inferred from homology"/>
<gene>
    <name evidence="6" type="ORF">KIP89_00105</name>
</gene>
<dbReference type="Gene3D" id="3.40.30.10">
    <property type="entry name" value="Glutaredoxin"/>
    <property type="match status" value="1"/>
</dbReference>
<accession>A0ABS5R1G9</accession>
<evidence type="ECO:0000256" key="4">
    <source>
        <dbReference type="ARBA" id="ARBA00037420"/>
    </source>
</evidence>
<dbReference type="Proteomes" id="UP001166585">
    <property type="component" value="Unassembled WGS sequence"/>
</dbReference>
<dbReference type="InterPro" id="IPR013766">
    <property type="entry name" value="Thioredoxin_domain"/>
</dbReference>
<comment type="function">
    <text evidence="4">Thiol-specific peroxidase that catalyzes the reduction of hydrogen peroxide and organic hydroperoxides to water and alcohols, respectively. Plays a role in cell protection against oxidative stress by detoxifying peroxides.</text>
</comment>
<sequence length="197" mass="21715">MGDAAPVFRARSTRGDIDLSRYRGRWLVFFSHPADFTPVCTSEFIALARLAPEFEAAGFALLGLSVDSLFAHVAWMRAIRETFGVDVPFPIIEDPSMVIGRAYGMIDERAPDSSAVRASYFIDPDGIIRAMNWYPMTVGRSADEMLRLATALKRVEAGDAVTPEGWRPGDPVLSPLDEATALAEPESDWFCRRIKGG</sequence>
<dbReference type="Pfam" id="PF10417">
    <property type="entry name" value="1-cysPrx_C"/>
    <property type="match status" value="1"/>
</dbReference>
<dbReference type="InterPro" id="IPR036249">
    <property type="entry name" value="Thioredoxin-like_sf"/>
</dbReference>
<dbReference type="PANTHER" id="PTHR10681">
    <property type="entry name" value="THIOREDOXIN PEROXIDASE"/>
    <property type="match status" value="1"/>
</dbReference>
<comment type="caution">
    <text evidence="6">The sequence shown here is derived from an EMBL/GenBank/DDBJ whole genome shotgun (WGS) entry which is preliminary data.</text>
</comment>
<dbReference type="PROSITE" id="PS51352">
    <property type="entry name" value="THIOREDOXIN_2"/>
    <property type="match status" value="1"/>
</dbReference>
<evidence type="ECO:0000256" key="1">
    <source>
        <dbReference type="ARBA" id="ARBA00009796"/>
    </source>
</evidence>
<evidence type="ECO:0000313" key="7">
    <source>
        <dbReference type="Proteomes" id="UP001166585"/>
    </source>
</evidence>
<dbReference type="Pfam" id="PF00578">
    <property type="entry name" value="AhpC-TSA"/>
    <property type="match status" value="1"/>
</dbReference>
<organism evidence="6 7">
    <name type="scientific">Ancylobacter radicis</name>
    <dbReference type="NCBI Taxonomy" id="2836179"/>
    <lineage>
        <taxon>Bacteria</taxon>
        <taxon>Pseudomonadati</taxon>
        <taxon>Pseudomonadota</taxon>
        <taxon>Alphaproteobacteria</taxon>
        <taxon>Hyphomicrobiales</taxon>
        <taxon>Xanthobacteraceae</taxon>
        <taxon>Ancylobacter</taxon>
    </lineage>
</organism>
<feature type="domain" description="Thioredoxin" evidence="5">
    <location>
        <begin position="1"/>
        <end position="154"/>
    </location>
</feature>
<keyword evidence="2" id="KW-0560">Oxidoreductase</keyword>
<dbReference type="InterPro" id="IPR050217">
    <property type="entry name" value="Peroxiredoxin"/>
</dbReference>
<evidence type="ECO:0000256" key="2">
    <source>
        <dbReference type="ARBA" id="ARBA00023002"/>
    </source>
</evidence>
<dbReference type="SUPFAM" id="SSF52833">
    <property type="entry name" value="Thioredoxin-like"/>
    <property type="match status" value="1"/>
</dbReference>
<dbReference type="InterPro" id="IPR000866">
    <property type="entry name" value="AhpC/TSA"/>
</dbReference>
<dbReference type="PIRSF" id="PIRSF000239">
    <property type="entry name" value="AHPC"/>
    <property type="match status" value="1"/>
</dbReference>